<feature type="domain" description="SSD" evidence="8">
    <location>
        <begin position="214"/>
        <end position="330"/>
    </location>
</feature>
<evidence type="ECO:0000256" key="4">
    <source>
        <dbReference type="ARBA" id="ARBA00022989"/>
    </source>
</evidence>
<feature type="transmembrane region" description="Helical" evidence="7">
    <location>
        <begin position="670"/>
        <end position="689"/>
    </location>
</feature>
<dbReference type="Gene3D" id="1.20.1640.10">
    <property type="entry name" value="Multidrug efflux transporter AcrB transmembrane domain"/>
    <property type="match status" value="2"/>
</dbReference>
<dbReference type="RefSeq" id="WP_259539473.1">
    <property type="nucleotide sequence ID" value="NZ_JANLCJ010000004.1"/>
</dbReference>
<dbReference type="PROSITE" id="PS50156">
    <property type="entry name" value="SSD"/>
    <property type="match status" value="1"/>
</dbReference>
<evidence type="ECO:0000313" key="10">
    <source>
        <dbReference type="Proteomes" id="UP001165586"/>
    </source>
</evidence>
<protein>
    <submittedName>
        <fullName evidence="9">MMPL family transporter</fullName>
    </submittedName>
</protein>
<feature type="transmembrane region" description="Helical" evidence="7">
    <location>
        <begin position="695"/>
        <end position="714"/>
    </location>
</feature>
<evidence type="ECO:0000256" key="6">
    <source>
        <dbReference type="SAM" id="MobiDB-lite"/>
    </source>
</evidence>
<dbReference type="InterPro" id="IPR050545">
    <property type="entry name" value="Mycobact_MmpL"/>
</dbReference>
<feature type="transmembrane region" description="Helical" evidence="7">
    <location>
        <begin position="308"/>
        <end position="331"/>
    </location>
</feature>
<sequence length="1051" mass="107476">MATLLYRIGRFAFRKAWYVVAAWVLILGALLGGGMLLGGQTQESFTIPGTESQQTIDKLENLFPSAAGAAATVVVVAPDGQSVNDDTVKQQISDVADDLADLDQVSAVISPYSEYATNAISEDGTTALVKVQFDGPATDVTDATLEQVTTAGDTLDADGMTVSYGGEVFSNQTFGITITEGLGVLFAGVVLFITFGSLLAAGLPLLSALIGVGVSFAGISVVAAFTSVSSTAPMLAVMIGLAVGIDYALFILSRHRSQLARGMGPEESAAQSVATAGAAVVFAGLTVIIALLGLLVVGIPFLSVMGVAAAFAVFAAVSIAITLLPAIMGIAKGRLAAKPGSRAARRAIAEASHDDEETTAAAQGTPATAAAQGAPATPAKPAKPAKPSLGGRWVRLVMKAPIVFIVAVIGLLGVVSIPAFSLDLNLPTAASQPEGSSSRTAYDTIADKFGAGYNGTIVVVADITQTTDIQNVLEGIRTDLEAVDGVATVGPGIPDETLDTAIFQVVPTTAPDDPATKALVERLRDMKGEVDDQYGTPFTVSGQTAVAIDVSNQLSNALIPFGILVIGLSILLLAMVFRSIAVPVKAALGFALSVGASFGVTVAVFQWGWLADLLSVHSQGPIISFLPILLMAILFGLAMDYEVFLVSGMREEYVKTKDARRAVRVGFQHGARVVTAAALIMFFVFFAFVPEGEGAIKAIALALAVGVFVDAFLVRMTLVPAIMTLLGDRAWYLPKWLGRILPNVDVEGEGLRDHIDETEWAAQHTADAITAEELAVEGAGAPVSFAVPAGSVAVITGPTAARRLVGAAIAGRITPESGHLQVLGHSLPSEASAVAKRVSLVDLESRRPDATTAVGDAINERLRLGRPWFRRVPRDGADHLVQRINAGLSSVEGEQPIDVHRTMDELSPVASALLAVSLGVADGASVLVVDAGDGEFAQPASPSFAGAVVTVAGPDITLVLGVLSEPATHAATVGGRALTRIELSDAGDPNDPTGSNGPGTAAPSGLAASVGASSGRAPGGLAASGARSAASDSPSGGRSAAPDSSSKKGLR</sequence>
<accession>A0ABT2H3V1</accession>
<keyword evidence="3 7" id="KW-0812">Transmembrane</keyword>
<evidence type="ECO:0000259" key="8">
    <source>
        <dbReference type="PROSITE" id="PS50156"/>
    </source>
</evidence>
<evidence type="ECO:0000256" key="5">
    <source>
        <dbReference type="ARBA" id="ARBA00023136"/>
    </source>
</evidence>
<evidence type="ECO:0000256" key="2">
    <source>
        <dbReference type="ARBA" id="ARBA00022475"/>
    </source>
</evidence>
<proteinExistence type="predicted"/>
<feature type="transmembrane region" description="Helical" evidence="7">
    <location>
        <begin position="557"/>
        <end position="577"/>
    </location>
</feature>
<keyword evidence="4 7" id="KW-1133">Transmembrane helix</keyword>
<keyword evidence="5 7" id="KW-0472">Membrane</keyword>
<feature type="transmembrane region" description="Helical" evidence="7">
    <location>
        <begin position="234"/>
        <end position="252"/>
    </location>
</feature>
<feature type="transmembrane region" description="Helical" evidence="7">
    <location>
        <begin position="16"/>
        <end position="37"/>
    </location>
</feature>
<feature type="transmembrane region" description="Helical" evidence="7">
    <location>
        <begin position="181"/>
        <end position="201"/>
    </location>
</feature>
<evidence type="ECO:0000256" key="3">
    <source>
        <dbReference type="ARBA" id="ARBA00022692"/>
    </source>
</evidence>
<dbReference type="PANTHER" id="PTHR33406">
    <property type="entry name" value="MEMBRANE PROTEIN MJ1562-RELATED"/>
    <property type="match status" value="1"/>
</dbReference>
<feature type="transmembrane region" description="Helical" evidence="7">
    <location>
        <begin position="622"/>
        <end position="649"/>
    </location>
</feature>
<organism evidence="9 10">
    <name type="scientific">Herbiconiux daphne</name>
    <dbReference type="NCBI Taxonomy" id="2970914"/>
    <lineage>
        <taxon>Bacteria</taxon>
        <taxon>Bacillati</taxon>
        <taxon>Actinomycetota</taxon>
        <taxon>Actinomycetes</taxon>
        <taxon>Micrococcales</taxon>
        <taxon>Microbacteriaceae</taxon>
        <taxon>Herbiconiux</taxon>
    </lineage>
</organism>
<dbReference type="InterPro" id="IPR000731">
    <property type="entry name" value="SSD"/>
</dbReference>
<keyword evidence="10" id="KW-1185">Reference proteome</keyword>
<feature type="compositionally biased region" description="Low complexity" evidence="6">
    <location>
        <begin position="1001"/>
        <end position="1042"/>
    </location>
</feature>
<name>A0ABT2H3V1_9MICO</name>
<dbReference type="InterPro" id="IPR004869">
    <property type="entry name" value="MMPL_dom"/>
</dbReference>
<dbReference type="Proteomes" id="UP001165586">
    <property type="component" value="Unassembled WGS sequence"/>
</dbReference>
<comment type="subcellular location">
    <subcellularLocation>
        <location evidence="1">Cell membrane</location>
        <topology evidence="1">Multi-pass membrane protein</topology>
    </subcellularLocation>
</comment>
<keyword evidence="2" id="KW-1003">Cell membrane</keyword>
<dbReference type="EMBL" id="JANLCJ010000004">
    <property type="protein sequence ID" value="MCS5734611.1"/>
    <property type="molecule type" value="Genomic_DNA"/>
</dbReference>
<reference evidence="9" key="1">
    <citation type="submission" date="2022-08" db="EMBL/GenBank/DDBJ databases">
        <authorList>
            <person name="Deng Y."/>
            <person name="Han X.-F."/>
            <person name="Zhang Y.-Q."/>
        </authorList>
    </citation>
    <scope>NUCLEOTIDE SEQUENCE</scope>
    <source>
        <strain evidence="9">CPCC 203386</strain>
    </source>
</reference>
<gene>
    <name evidence="9" type="ORF">N1032_12770</name>
</gene>
<evidence type="ECO:0000313" key="9">
    <source>
        <dbReference type="EMBL" id="MCS5734611.1"/>
    </source>
</evidence>
<feature type="transmembrane region" description="Helical" evidence="7">
    <location>
        <begin position="208"/>
        <end position="228"/>
    </location>
</feature>
<feature type="region of interest" description="Disordered" evidence="6">
    <location>
        <begin position="983"/>
        <end position="1051"/>
    </location>
</feature>
<dbReference type="Pfam" id="PF03176">
    <property type="entry name" value="MMPL"/>
    <property type="match status" value="2"/>
</dbReference>
<feature type="compositionally biased region" description="Low complexity" evidence="6">
    <location>
        <begin position="359"/>
        <end position="387"/>
    </location>
</feature>
<feature type="transmembrane region" description="Helical" evidence="7">
    <location>
        <begin position="402"/>
        <end position="422"/>
    </location>
</feature>
<feature type="transmembrane region" description="Helical" evidence="7">
    <location>
        <begin position="589"/>
        <end position="610"/>
    </location>
</feature>
<feature type="transmembrane region" description="Helical" evidence="7">
    <location>
        <begin position="273"/>
        <end position="302"/>
    </location>
</feature>
<dbReference type="PANTHER" id="PTHR33406:SF13">
    <property type="entry name" value="MEMBRANE PROTEIN YDFJ"/>
    <property type="match status" value="1"/>
</dbReference>
<dbReference type="SUPFAM" id="SSF82866">
    <property type="entry name" value="Multidrug efflux transporter AcrB transmembrane domain"/>
    <property type="match status" value="2"/>
</dbReference>
<evidence type="ECO:0000256" key="1">
    <source>
        <dbReference type="ARBA" id="ARBA00004651"/>
    </source>
</evidence>
<feature type="region of interest" description="Disordered" evidence="6">
    <location>
        <begin position="346"/>
        <end position="387"/>
    </location>
</feature>
<evidence type="ECO:0000256" key="7">
    <source>
        <dbReference type="SAM" id="Phobius"/>
    </source>
</evidence>
<comment type="caution">
    <text evidence="9">The sequence shown here is derived from an EMBL/GenBank/DDBJ whole genome shotgun (WGS) entry which is preliminary data.</text>
</comment>